<dbReference type="OrthoDB" id="3270336at2759"/>
<reference evidence="1" key="2">
    <citation type="submission" date="2020-11" db="EMBL/GenBank/DDBJ databases">
        <authorList>
            <consortium name="DOE Joint Genome Institute"/>
            <person name="Kuo A."/>
            <person name="Miyauchi S."/>
            <person name="Kiss E."/>
            <person name="Drula E."/>
            <person name="Kohler A."/>
            <person name="Sanchez-Garcia M."/>
            <person name="Andreopoulos B."/>
            <person name="Barry K.W."/>
            <person name="Bonito G."/>
            <person name="Buee M."/>
            <person name="Carver A."/>
            <person name="Chen C."/>
            <person name="Cichocki N."/>
            <person name="Clum A."/>
            <person name="Culley D."/>
            <person name="Crous P.W."/>
            <person name="Fauchery L."/>
            <person name="Girlanda M."/>
            <person name="Hayes R."/>
            <person name="Keri Z."/>
            <person name="Labutti K."/>
            <person name="Lipzen A."/>
            <person name="Lombard V."/>
            <person name="Magnuson J."/>
            <person name="Maillard F."/>
            <person name="Morin E."/>
            <person name="Murat C."/>
            <person name="Nolan M."/>
            <person name="Ohm R."/>
            <person name="Pangilinan J."/>
            <person name="Pereira M."/>
            <person name="Perotto S."/>
            <person name="Peter M."/>
            <person name="Riley R."/>
            <person name="Sitrit Y."/>
            <person name="Stielow B."/>
            <person name="Szollosi G."/>
            <person name="Zifcakova L."/>
            <person name="Stursova M."/>
            <person name="Spatafora J.W."/>
            <person name="Tedersoo L."/>
            <person name="Vaario L.-M."/>
            <person name="Yamada A."/>
            <person name="Yan M."/>
            <person name="Wang P."/>
            <person name="Xu J."/>
            <person name="Bruns T."/>
            <person name="Baldrian P."/>
            <person name="Vilgalys R."/>
            <person name="Henrissat B."/>
            <person name="Grigoriev I.V."/>
            <person name="Hibbett D."/>
            <person name="Nagy L.G."/>
            <person name="Martin F.M."/>
        </authorList>
    </citation>
    <scope>NUCLEOTIDE SEQUENCE</scope>
    <source>
        <strain evidence="1">UH-Tt-Lm1</strain>
    </source>
</reference>
<reference evidence="1" key="1">
    <citation type="journal article" date="2020" name="Nat. Commun.">
        <title>Large-scale genome sequencing of mycorrhizal fungi provides insights into the early evolution of symbiotic traits.</title>
        <authorList>
            <person name="Miyauchi S."/>
            <person name="Kiss E."/>
            <person name="Kuo A."/>
            <person name="Drula E."/>
            <person name="Kohler A."/>
            <person name="Sanchez-Garcia M."/>
            <person name="Morin E."/>
            <person name="Andreopoulos B."/>
            <person name="Barry K.W."/>
            <person name="Bonito G."/>
            <person name="Buee M."/>
            <person name="Carver A."/>
            <person name="Chen C."/>
            <person name="Cichocki N."/>
            <person name="Clum A."/>
            <person name="Culley D."/>
            <person name="Crous P.W."/>
            <person name="Fauchery L."/>
            <person name="Girlanda M."/>
            <person name="Hayes R.D."/>
            <person name="Keri Z."/>
            <person name="LaButti K."/>
            <person name="Lipzen A."/>
            <person name="Lombard V."/>
            <person name="Magnuson J."/>
            <person name="Maillard F."/>
            <person name="Murat C."/>
            <person name="Nolan M."/>
            <person name="Ohm R.A."/>
            <person name="Pangilinan J."/>
            <person name="Pereira M.F."/>
            <person name="Perotto S."/>
            <person name="Peter M."/>
            <person name="Pfister S."/>
            <person name="Riley R."/>
            <person name="Sitrit Y."/>
            <person name="Stielow J.B."/>
            <person name="Szollosi G."/>
            <person name="Zifcakova L."/>
            <person name="Stursova M."/>
            <person name="Spatafora J.W."/>
            <person name="Tedersoo L."/>
            <person name="Vaario L.M."/>
            <person name="Yamada A."/>
            <person name="Yan M."/>
            <person name="Wang P."/>
            <person name="Xu J."/>
            <person name="Bruns T."/>
            <person name="Baldrian P."/>
            <person name="Vilgalys R."/>
            <person name="Dunand C."/>
            <person name="Henrissat B."/>
            <person name="Grigoriev I.V."/>
            <person name="Hibbett D."/>
            <person name="Nagy L.G."/>
            <person name="Martin F.M."/>
        </authorList>
    </citation>
    <scope>NUCLEOTIDE SEQUENCE</scope>
    <source>
        <strain evidence="1">UH-Tt-Lm1</strain>
    </source>
</reference>
<organism evidence="1 2">
    <name type="scientific">Thelephora terrestris</name>
    <dbReference type="NCBI Taxonomy" id="56493"/>
    <lineage>
        <taxon>Eukaryota</taxon>
        <taxon>Fungi</taxon>
        <taxon>Dikarya</taxon>
        <taxon>Basidiomycota</taxon>
        <taxon>Agaricomycotina</taxon>
        <taxon>Agaricomycetes</taxon>
        <taxon>Thelephorales</taxon>
        <taxon>Thelephoraceae</taxon>
        <taxon>Thelephora</taxon>
    </lineage>
</organism>
<proteinExistence type="predicted"/>
<name>A0A9P6HBY4_9AGAM</name>
<dbReference type="Proteomes" id="UP000736335">
    <property type="component" value="Unassembled WGS sequence"/>
</dbReference>
<evidence type="ECO:0000313" key="1">
    <source>
        <dbReference type="EMBL" id="KAF9783902.1"/>
    </source>
</evidence>
<keyword evidence="2" id="KW-1185">Reference proteome</keyword>
<dbReference type="AlphaFoldDB" id="A0A9P6HBY4"/>
<evidence type="ECO:0000313" key="2">
    <source>
        <dbReference type="Proteomes" id="UP000736335"/>
    </source>
</evidence>
<sequence length="376" mass="42764">MTSLMPATLPKTNPLPLEFLYRRYGYLSIDIGPAATPNLTIIPLSAQSSYRTVGLVPEDSGEDVKHLNHFISSTLSGQIPNDHCDLSKTSPPEKMFQQSYKQSIHHTVAFSEFPELSEDVLFTFTSTDSNSRMLVVHDPLTILEVARAGTALKLEAQLNYLLLSGSRFTLLYPRTWPLVPPSSNIPAIPFRDAAWEPDQEDFRAYMLRVRTLFHERPHIAAAAFSRGGIASRIAREVLGIEGSLDTFRDAHPDQGSSVIVRGKSLWYHKLHEGEWFYLVGGYEVPTGNGDQKRGMSWWPKVSIWEASNLNVGCWTPLCERWFQKRLQGIKDGTARPYSAPVWSKNLRYEKHSKDFFRNWKNIGRDYLINECSIEKM</sequence>
<dbReference type="EMBL" id="WIUZ02000009">
    <property type="protein sequence ID" value="KAF9783902.1"/>
    <property type="molecule type" value="Genomic_DNA"/>
</dbReference>
<comment type="caution">
    <text evidence="1">The sequence shown here is derived from an EMBL/GenBank/DDBJ whole genome shotgun (WGS) entry which is preliminary data.</text>
</comment>
<accession>A0A9P6HBY4</accession>
<protein>
    <submittedName>
        <fullName evidence="1">Uncharacterized protein</fullName>
    </submittedName>
</protein>
<gene>
    <name evidence="1" type="ORF">BJ322DRAFT_885244</name>
</gene>